<evidence type="ECO:0000256" key="3">
    <source>
        <dbReference type="ARBA" id="ARBA00022448"/>
    </source>
</evidence>
<comment type="subunit">
    <text evidence="9">Component of the nuclear pore complex (NPC).</text>
</comment>
<sequence length="732" mass="82693">MAALPLIQPSNSAARFSASAAKRSIFSAPTVDINDESTEQDLLKEQEMGHSSVLTLHLDPSPIGKGVSVGSWTKNNRTIGATFRPCTNEIAVYVAGKKAAEEFPIKQQSSIKDNTVFLCQASIPESRIPFINQTFGVFLNTTTKDPYHLPEVYRRHYEQYYEVIQRYLLQLYEQSKNEMAIVDATANAQELELVEGFSSIWKLSESVFLTTDDKKPIAFMFSEWLAAHDAGLDLEVGKTILASTERTLHPHFWPYIHQCLLRGMRESVVFIVEQTLNDETDDKVADALEGFLKVLQGIPSSESFVPDGKSLERHKKWQEDCEEFSKVPQLSHLGEDGKKAMAILTGNVEIILDLAASWEEAFSAILLYTNPDCSRYDLLPMLKICIASYLQDSEETLLDRIKIAILEMDAIKTLRHCGNFHPWLVAHLADVFQQYGYLDMSDLRLQDIASIGWDTNIRDFFIMNHAQSLMSNPNLWEAISGYLLNSGHIGKAMLSEWICHVPLGSSRKAHKVLRFCKDNNLNDSLRSINRVMAVEEERRGQYALAIQHFIASRDNDRVAKLTDNLMVSYLQSGGLDLEDALASIPDHTSNDHVEFLRSYAKFHQDYKNGDVRNAGRKLVDLLTSSRAPKKYWAVILLDALPLLENKQMVVFDTKDTYEMMRCLEEVVGSQHKAEYLQPLPKNASSPTLTVEMREQQLNVVRLLLVRNLARSLVHAPRVAPLDSDANGTMMTD</sequence>
<keyword evidence="8 9" id="KW-0539">Nucleus</keyword>
<name>A0A9P6SSL2_9FUNG</name>
<evidence type="ECO:0000256" key="4">
    <source>
        <dbReference type="ARBA" id="ARBA00022816"/>
    </source>
</evidence>
<dbReference type="GO" id="GO:0017056">
    <property type="term" value="F:structural constituent of nuclear pore"/>
    <property type="evidence" value="ECO:0007669"/>
    <property type="project" value="TreeGrafter"/>
</dbReference>
<comment type="similarity">
    <text evidence="2 9">Belongs to the nucleoporin Nup85 family.</text>
</comment>
<evidence type="ECO:0000256" key="2">
    <source>
        <dbReference type="ARBA" id="ARBA00005573"/>
    </source>
</evidence>
<evidence type="ECO:0000313" key="11">
    <source>
        <dbReference type="Proteomes" id="UP000749646"/>
    </source>
</evidence>
<keyword evidence="11" id="KW-1185">Reference proteome</keyword>
<evidence type="ECO:0000256" key="7">
    <source>
        <dbReference type="ARBA" id="ARBA00023132"/>
    </source>
</evidence>
<keyword evidence="5 9" id="KW-0653">Protein transport</keyword>
<keyword evidence="3 9" id="KW-0813">Transport</keyword>
<dbReference type="PANTHER" id="PTHR13373">
    <property type="entry name" value="FROUNT PROTEIN-RELATED"/>
    <property type="match status" value="1"/>
</dbReference>
<evidence type="ECO:0000256" key="5">
    <source>
        <dbReference type="ARBA" id="ARBA00022927"/>
    </source>
</evidence>
<accession>A0A9P6SSL2</accession>
<dbReference type="PANTHER" id="PTHR13373:SF21">
    <property type="entry name" value="NUCLEAR PORE COMPLEX PROTEIN NUP85"/>
    <property type="match status" value="1"/>
</dbReference>
<dbReference type="InterPro" id="IPR011502">
    <property type="entry name" value="Nucleoporin_Nup85"/>
</dbReference>
<dbReference type="GO" id="GO:0006406">
    <property type="term" value="P:mRNA export from nucleus"/>
    <property type="evidence" value="ECO:0007669"/>
    <property type="project" value="TreeGrafter"/>
</dbReference>
<evidence type="ECO:0000256" key="1">
    <source>
        <dbReference type="ARBA" id="ARBA00004567"/>
    </source>
</evidence>
<dbReference type="AlphaFoldDB" id="A0A9P6SSL2"/>
<evidence type="ECO:0000313" key="10">
    <source>
        <dbReference type="EMBL" id="KAF9997857.1"/>
    </source>
</evidence>
<keyword evidence="7 9" id="KW-0906">Nuclear pore complex</keyword>
<evidence type="ECO:0000256" key="8">
    <source>
        <dbReference type="ARBA" id="ARBA00023242"/>
    </source>
</evidence>
<comment type="caution">
    <text evidence="10">The sequence shown here is derived from an EMBL/GenBank/DDBJ whole genome shotgun (WGS) entry which is preliminary data.</text>
</comment>
<keyword evidence="4 9" id="KW-0509">mRNA transport</keyword>
<comment type="subcellular location">
    <subcellularLocation>
        <location evidence="1 9">Nucleus</location>
        <location evidence="1 9">Nuclear pore complex</location>
    </subcellularLocation>
</comment>
<organism evidence="10 11">
    <name type="scientific">Modicella reniformis</name>
    <dbReference type="NCBI Taxonomy" id="1440133"/>
    <lineage>
        <taxon>Eukaryota</taxon>
        <taxon>Fungi</taxon>
        <taxon>Fungi incertae sedis</taxon>
        <taxon>Mucoromycota</taxon>
        <taxon>Mortierellomycotina</taxon>
        <taxon>Mortierellomycetes</taxon>
        <taxon>Mortierellales</taxon>
        <taxon>Mortierellaceae</taxon>
        <taxon>Modicella</taxon>
    </lineage>
</organism>
<dbReference type="Pfam" id="PF07575">
    <property type="entry name" value="Nucleopor_Nup85"/>
    <property type="match status" value="1"/>
</dbReference>
<dbReference type="GO" id="GO:0031965">
    <property type="term" value="C:nuclear membrane"/>
    <property type="evidence" value="ECO:0007669"/>
    <property type="project" value="UniProtKB-UniRule"/>
</dbReference>
<gene>
    <name evidence="10" type="primary">NUP85</name>
    <name evidence="10" type="ORF">BGZ65_006584</name>
</gene>
<dbReference type="GO" id="GO:0031080">
    <property type="term" value="C:nuclear pore outer ring"/>
    <property type="evidence" value="ECO:0007669"/>
    <property type="project" value="TreeGrafter"/>
</dbReference>
<dbReference type="EMBL" id="JAAAHW010000938">
    <property type="protein sequence ID" value="KAF9997857.1"/>
    <property type="molecule type" value="Genomic_DNA"/>
</dbReference>
<protein>
    <recommendedName>
        <fullName evidence="9">Nuclear pore complex protein Nup85</fullName>
    </recommendedName>
</protein>
<dbReference type="GO" id="GO:0006606">
    <property type="term" value="P:protein import into nucleus"/>
    <property type="evidence" value="ECO:0007669"/>
    <property type="project" value="TreeGrafter"/>
</dbReference>
<reference evidence="10" key="1">
    <citation type="journal article" date="2020" name="Fungal Divers.">
        <title>Resolving the Mortierellaceae phylogeny through synthesis of multi-gene phylogenetics and phylogenomics.</title>
        <authorList>
            <person name="Vandepol N."/>
            <person name="Liber J."/>
            <person name="Desiro A."/>
            <person name="Na H."/>
            <person name="Kennedy M."/>
            <person name="Barry K."/>
            <person name="Grigoriev I.V."/>
            <person name="Miller A.N."/>
            <person name="O'Donnell K."/>
            <person name="Stajich J.E."/>
            <person name="Bonito G."/>
        </authorList>
    </citation>
    <scope>NUCLEOTIDE SEQUENCE</scope>
    <source>
        <strain evidence="10">MES-2147</strain>
    </source>
</reference>
<dbReference type="Proteomes" id="UP000749646">
    <property type="component" value="Unassembled WGS sequence"/>
</dbReference>
<dbReference type="GO" id="GO:0045893">
    <property type="term" value="P:positive regulation of DNA-templated transcription"/>
    <property type="evidence" value="ECO:0007669"/>
    <property type="project" value="TreeGrafter"/>
</dbReference>
<keyword evidence="9" id="KW-0472">Membrane</keyword>
<proteinExistence type="inferred from homology"/>
<comment type="function">
    <text evidence="9">Functions as a component of the nuclear pore complex (NPC).</text>
</comment>
<keyword evidence="6 9" id="KW-0811">Translocation</keyword>
<evidence type="ECO:0000256" key="6">
    <source>
        <dbReference type="ARBA" id="ARBA00023010"/>
    </source>
</evidence>
<evidence type="ECO:0000256" key="9">
    <source>
        <dbReference type="RuleBase" id="RU365073"/>
    </source>
</evidence>
<dbReference type="OrthoDB" id="17644at2759"/>